<dbReference type="InterPro" id="IPR051639">
    <property type="entry name" value="BCD1"/>
</dbReference>
<evidence type="ECO:0000313" key="13">
    <source>
        <dbReference type="Ensembl" id="ENSLOCP00000003696.1"/>
    </source>
</evidence>
<evidence type="ECO:0000256" key="3">
    <source>
        <dbReference type="ARBA" id="ARBA00021568"/>
    </source>
</evidence>
<evidence type="ECO:0000256" key="7">
    <source>
        <dbReference type="ARBA" id="ARBA00022771"/>
    </source>
</evidence>
<dbReference type="InterPro" id="IPR007529">
    <property type="entry name" value="Znf_HIT"/>
</dbReference>
<dbReference type="GO" id="GO:0005737">
    <property type="term" value="C:cytoplasm"/>
    <property type="evidence" value="ECO:0007669"/>
    <property type="project" value="UniProtKB-SubCell"/>
</dbReference>
<reference evidence="13" key="3">
    <citation type="submission" date="2025-09" db="UniProtKB">
        <authorList>
            <consortium name="Ensembl"/>
        </authorList>
    </citation>
    <scope>IDENTIFICATION</scope>
</reference>
<dbReference type="GO" id="GO:0070761">
    <property type="term" value="C:pre-snoRNP complex"/>
    <property type="evidence" value="ECO:0000318"/>
    <property type="project" value="GO_Central"/>
</dbReference>
<dbReference type="GO" id="GO:0005634">
    <property type="term" value="C:nucleus"/>
    <property type="evidence" value="ECO:0000318"/>
    <property type="project" value="GO_Central"/>
</dbReference>
<evidence type="ECO:0000256" key="9">
    <source>
        <dbReference type="ARBA" id="ARBA00023242"/>
    </source>
</evidence>
<evidence type="ECO:0000256" key="10">
    <source>
        <dbReference type="ARBA" id="ARBA00046946"/>
    </source>
</evidence>
<evidence type="ECO:0000256" key="8">
    <source>
        <dbReference type="ARBA" id="ARBA00022833"/>
    </source>
</evidence>
<evidence type="ECO:0000256" key="6">
    <source>
        <dbReference type="ARBA" id="ARBA00022723"/>
    </source>
</evidence>
<dbReference type="Ensembl" id="ENSLOCT00000003703.1">
    <property type="protein sequence ID" value="ENSLOCP00000003696.1"/>
    <property type="gene ID" value="ENSLOCG00000003139.1"/>
</dbReference>
<dbReference type="PANTHER" id="PTHR13483">
    <property type="entry name" value="BOX C_D SNORNA PROTEIN 1-RELATED"/>
    <property type="match status" value="1"/>
</dbReference>
<dbReference type="GeneTree" id="ENSGT00390000010822"/>
<dbReference type="SUPFAM" id="SSF144232">
    <property type="entry name" value="HIT/MYND zinc finger-like"/>
    <property type="match status" value="1"/>
</dbReference>
<name>W5M5N8_LEPOC</name>
<dbReference type="HOGENOM" id="CLU_117355_1_0_1"/>
<dbReference type="GO" id="GO:0000463">
    <property type="term" value="P:maturation of LSU-rRNA from tricistronic rRNA transcript (SSU-rRNA, 5.8S rRNA, LSU-rRNA)"/>
    <property type="evidence" value="ECO:0000318"/>
    <property type="project" value="GO_Central"/>
</dbReference>
<dbReference type="STRING" id="7918.ENSLOCP00000003696"/>
<keyword evidence="4" id="KW-0963">Cytoplasm</keyword>
<keyword evidence="6" id="KW-0479">Metal-binding</keyword>
<feature type="domain" description="HIT-type" evidence="12">
    <location>
        <begin position="4"/>
        <end position="38"/>
    </location>
</feature>
<evidence type="ECO:0000256" key="2">
    <source>
        <dbReference type="ARBA" id="ARBA00004496"/>
    </source>
</evidence>
<dbReference type="Gene3D" id="3.30.60.190">
    <property type="match status" value="1"/>
</dbReference>
<dbReference type="FunCoup" id="W5M5N8">
    <property type="interactions" value="434"/>
</dbReference>
<dbReference type="AlphaFoldDB" id="W5M5N8"/>
<evidence type="ECO:0000259" key="12">
    <source>
        <dbReference type="PROSITE" id="PS51083"/>
    </source>
</evidence>
<sequence length="154" mass="17303">MEVCRVCSEVPPKYRCPACKIRYCSLGCYKKHKETDGCVPVKVTGTDPGVSLSHCGLNGTPDGEGCWSVEDLLDEDDESDRVSFQKLKLLVLLTKGESQDLRSLLRNPHLQQLLLTVDQAESKEGTMKRVMQEPLFVEFADRCLKIVEPTEKEN</sequence>
<keyword evidence="9" id="KW-0539">Nucleus</keyword>
<dbReference type="Bgee" id="ENSLOCG00000003139">
    <property type="expression patterns" value="Expressed in ovary and 13 other cell types or tissues"/>
</dbReference>
<evidence type="ECO:0000256" key="1">
    <source>
        <dbReference type="ARBA" id="ARBA00004123"/>
    </source>
</evidence>
<proteinExistence type="predicted"/>
<comment type="subunit">
    <text evidence="10">Thyroid receptor interacting proteins (TRIPs) specifically interact with the ligand binding domain of the thyroid receptor (TR). Requires the presence of thyroid hormone for its interaction. Interacts with NUFIP1. Interacts (via HIT-type zinc finger) with the RUVBL1/RUVBL2 complex in the presence of ADP.</text>
</comment>
<keyword evidence="8" id="KW-0862">Zinc</keyword>
<dbReference type="InParanoid" id="W5M5N8"/>
<dbReference type="EMBL" id="AHAT01005672">
    <property type="status" value="NOT_ANNOTATED_CDS"/>
    <property type="molecule type" value="Genomic_DNA"/>
</dbReference>
<evidence type="ECO:0000256" key="5">
    <source>
        <dbReference type="ARBA" id="ARBA00022553"/>
    </source>
</evidence>
<dbReference type="Pfam" id="PF04438">
    <property type="entry name" value="zf-HIT"/>
    <property type="match status" value="1"/>
</dbReference>
<evidence type="ECO:0000256" key="4">
    <source>
        <dbReference type="ARBA" id="ARBA00022490"/>
    </source>
</evidence>
<dbReference type="GO" id="GO:0008270">
    <property type="term" value="F:zinc ion binding"/>
    <property type="evidence" value="ECO:0007669"/>
    <property type="project" value="UniProtKB-UniRule"/>
</dbReference>
<comment type="subcellular location">
    <subcellularLocation>
        <location evidence="2">Cytoplasm</location>
    </subcellularLocation>
    <subcellularLocation>
        <location evidence="1">Nucleus</location>
    </subcellularLocation>
</comment>
<reference evidence="14" key="1">
    <citation type="submission" date="2011-12" db="EMBL/GenBank/DDBJ databases">
        <title>The Draft Genome of Lepisosteus oculatus.</title>
        <authorList>
            <consortium name="The Broad Institute Genome Assembly &amp; Analysis Group"/>
            <consortium name="Computational R&amp;D Group"/>
            <consortium name="and Sequencing Platform"/>
            <person name="Di Palma F."/>
            <person name="Alfoldi J."/>
            <person name="Johnson J."/>
            <person name="Berlin A."/>
            <person name="Gnerre S."/>
            <person name="Jaffe D."/>
            <person name="MacCallum I."/>
            <person name="Young S."/>
            <person name="Walker B.J."/>
            <person name="Lander E.S."/>
            <person name="Lindblad-Toh K."/>
        </authorList>
    </citation>
    <scope>NUCLEOTIDE SEQUENCE [LARGE SCALE GENOMIC DNA]</scope>
</reference>
<keyword evidence="14" id="KW-1185">Reference proteome</keyword>
<organism evidence="13 14">
    <name type="scientific">Lepisosteus oculatus</name>
    <name type="common">Spotted gar</name>
    <dbReference type="NCBI Taxonomy" id="7918"/>
    <lineage>
        <taxon>Eukaryota</taxon>
        <taxon>Metazoa</taxon>
        <taxon>Chordata</taxon>
        <taxon>Craniata</taxon>
        <taxon>Vertebrata</taxon>
        <taxon>Euteleostomi</taxon>
        <taxon>Actinopterygii</taxon>
        <taxon>Neopterygii</taxon>
        <taxon>Holostei</taxon>
        <taxon>Semionotiformes</taxon>
        <taxon>Lepisosteidae</taxon>
        <taxon>Lepisosteus</taxon>
    </lineage>
</organism>
<accession>W5M5N8</accession>
<keyword evidence="7 11" id="KW-0863">Zinc-finger</keyword>
<dbReference type="CDD" id="cd23023">
    <property type="entry name" value="zf-HIT_BCD1"/>
    <property type="match status" value="1"/>
</dbReference>
<dbReference type="GO" id="GO:0021549">
    <property type="term" value="P:cerebellum development"/>
    <property type="evidence" value="ECO:0007669"/>
    <property type="project" value="Ensembl"/>
</dbReference>
<dbReference type="eggNOG" id="KOG2857">
    <property type="taxonomic scope" value="Eukaryota"/>
</dbReference>
<protein>
    <recommendedName>
        <fullName evidence="3">Zinc finger HIT domain-containing protein 3</fullName>
    </recommendedName>
</protein>
<dbReference type="PROSITE" id="PS51083">
    <property type="entry name" value="ZF_HIT"/>
    <property type="match status" value="1"/>
</dbReference>
<dbReference type="Pfam" id="PF21373">
    <property type="entry name" value="ZNHIT3_C"/>
    <property type="match status" value="1"/>
</dbReference>
<dbReference type="InterPro" id="IPR048371">
    <property type="entry name" value="ZNHIT3_C"/>
</dbReference>
<reference evidence="13" key="2">
    <citation type="submission" date="2025-08" db="UniProtKB">
        <authorList>
            <consortium name="Ensembl"/>
        </authorList>
    </citation>
    <scope>IDENTIFICATION</scope>
</reference>
<evidence type="ECO:0000313" key="14">
    <source>
        <dbReference type="Proteomes" id="UP000018468"/>
    </source>
</evidence>
<dbReference type="Proteomes" id="UP000018468">
    <property type="component" value="Linkage group LG22"/>
</dbReference>
<dbReference type="PANTHER" id="PTHR13483:SF11">
    <property type="entry name" value="ZINC FINGER HIT DOMAIN-CONTAINING PROTEIN 3"/>
    <property type="match status" value="1"/>
</dbReference>
<keyword evidence="5" id="KW-0597">Phosphoprotein</keyword>
<dbReference type="OMA" id="CNEAQSK"/>
<evidence type="ECO:0000256" key="11">
    <source>
        <dbReference type="PROSITE-ProRule" id="PRU00453"/>
    </source>
</evidence>
<dbReference type="GO" id="GO:0000492">
    <property type="term" value="P:box C/D snoRNP assembly"/>
    <property type="evidence" value="ECO:0000318"/>
    <property type="project" value="GO_Central"/>
</dbReference>